<protein>
    <submittedName>
        <fullName evidence="1">Uncharacterized protein</fullName>
    </submittedName>
</protein>
<dbReference type="AlphaFoldDB" id="A0A3E1Y8K6"/>
<evidence type="ECO:0000313" key="1">
    <source>
        <dbReference type="EMBL" id="RFS21742.1"/>
    </source>
</evidence>
<gene>
    <name evidence="1" type="ORF">DVR12_13860</name>
</gene>
<name>A0A3E1Y8K6_9BACT</name>
<evidence type="ECO:0000313" key="2">
    <source>
        <dbReference type="Proteomes" id="UP000260644"/>
    </source>
</evidence>
<reference evidence="1 2" key="1">
    <citation type="submission" date="2018-07" db="EMBL/GenBank/DDBJ databases">
        <title>Chitinophaga K2CV101002-2 sp. nov., isolated from a monsoon evergreen broad-leaved forest soil.</title>
        <authorList>
            <person name="Lv Y."/>
        </authorList>
    </citation>
    <scope>NUCLEOTIDE SEQUENCE [LARGE SCALE GENOMIC DNA]</scope>
    <source>
        <strain evidence="1 2">GDMCC 1.1288</strain>
    </source>
</reference>
<dbReference type="EMBL" id="QPMM01000007">
    <property type="protein sequence ID" value="RFS21742.1"/>
    <property type="molecule type" value="Genomic_DNA"/>
</dbReference>
<keyword evidence="2" id="KW-1185">Reference proteome</keyword>
<dbReference type="OrthoDB" id="1340494at2"/>
<comment type="caution">
    <text evidence="1">The sequence shown here is derived from an EMBL/GenBank/DDBJ whole genome shotgun (WGS) entry which is preliminary data.</text>
</comment>
<sequence>MIKLSCTTIFLLTSLISFSPQKKNQNNTGLFVFHYLAKGKINDKFSEIKPPDTVYYNNDFGIESMLRTESKQNPQGEITNKIEQNGYNLIDISNKRFCKFSSLSELERSSKDKWLSIDQKKIGIKFDYPFYSNEKFIEKDTIIDNRSFRLIRYISNETRTKGAFITLYIEPGKSSPLPFYSIQPTFSGRLHQIFIVPPAQYEQLGETMLRFDYHDIPTNSPVLGILKGLKKENT</sequence>
<proteinExistence type="predicted"/>
<accession>A0A3E1Y8K6</accession>
<dbReference type="Proteomes" id="UP000260644">
    <property type="component" value="Unassembled WGS sequence"/>
</dbReference>
<dbReference type="RefSeq" id="WP_116976286.1">
    <property type="nucleotide sequence ID" value="NZ_QPMM01000007.1"/>
</dbReference>
<organism evidence="1 2">
    <name type="scientific">Chitinophaga silvatica</name>
    <dbReference type="NCBI Taxonomy" id="2282649"/>
    <lineage>
        <taxon>Bacteria</taxon>
        <taxon>Pseudomonadati</taxon>
        <taxon>Bacteroidota</taxon>
        <taxon>Chitinophagia</taxon>
        <taxon>Chitinophagales</taxon>
        <taxon>Chitinophagaceae</taxon>
        <taxon>Chitinophaga</taxon>
    </lineage>
</organism>